<proteinExistence type="predicted"/>
<dbReference type="InterPro" id="IPR001650">
    <property type="entry name" value="Helicase_C-like"/>
</dbReference>
<evidence type="ECO:0008006" key="8">
    <source>
        <dbReference type="Google" id="ProtNLM"/>
    </source>
</evidence>
<dbReference type="GO" id="GO:0005524">
    <property type="term" value="F:ATP binding"/>
    <property type="evidence" value="ECO:0007669"/>
    <property type="project" value="UniProtKB-KW"/>
</dbReference>
<evidence type="ECO:0000256" key="2">
    <source>
        <dbReference type="ARBA" id="ARBA00022840"/>
    </source>
</evidence>
<dbReference type="InterPro" id="IPR011545">
    <property type="entry name" value="DEAD/DEAH_box_helicase_dom"/>
</dbReference>
<dbReference type="Pfam" id="PF22982">
    <property type="entry name" value="WHD_HRQ1"/>
    <property type="match status" value="1"/>
</dbReference>
<reference evidence="7" key="1">
    <citation type="journal article" date="2012" name="PLoS Genet.">
        <title>The genomes of the fungal plant pathogens Cladosporium fulvum and Dothistroma septosporum reveal adaptation to different hosts and lifestyles but also signatures of common ancestry.</title>
        <authorList>
            <person name="de Wit P.J.G.M."/>
            <person name="van der Burgt A."/>
            <person name="Oekmen B."/>
            <person name="Stergiopoulos I."/>
            <person name="Abd-Elsalam K.A."/>
            <person name="Aerts A.L."/>
            <person name="Bahkali A.H."/>
            <person name="Beenen H.G."/>
            <person name="Chettri P."/>
            <person name="Cox M.P."/>
            <person name="Datema E."/>
            <person name="de Vries R.P."/>
            <person name="Dhillon B."/>
            <person name="Ganley A.R."/>
            <person name="Griffiths S.A."/>
            <person name="Guo Y."/>
            <person name="Hamelin R.C."/>
            <person name="Henrissat B."/>
            <person name="Kabir M.S."/>
            <person name="Jashni M.K."/>
            <person name="Kema G."/>
            <person name="Klaubauf S."/>
            <person name="Lapidus A."/>
            <person name="Levasseur A."/>
            <person name="Lindquist E."/>
            <person name="Mehrabi R."/>
            <person name="Ohm R.A."/>
            <person name="Owen T.J."/>
            <person name="Salamov A."/>
            <person name="Schwelm A."/>
            <person name="Schijlen E."/>
            <person name="Sun H."/>
            <person name="van den Burg H.A."/>
            <person name="van Ham R.C.H.J."/>
            <person name="Zhang S."/>
            <person name="Goodwin S.B."/>
            <person name="Grigoriev I.V."/>
            <person name="Collemare J."/>
            <person name="Bradshaw R.E."/>
        </authorList>
    </citation>
    <scope>NUCLEOTIDE SEQUENCE [LARGE SCALE GENOMIC DNA]</scope>
    <source>
        <strain evidence="7">NZE10 / CBS 128990</strain>
    </source>
</reference>
<dbReference type="InterPro" id="IPR014001">
    <property type="entry name" value="Helicase_ATP-bd"/>
</dbReference>
<evidence type="ECO:0000313" key="6">
    <source>
        <dbReference type="EMBL" id="EME43777.1"/>
    </source>
</evidence>
<dbReference type="STRING" id="675120.N1PJU3"/>
<dbReference type="PANTHER" id="PTHR47957">
    <property type="entry name" value="ATP-DEPENDENT HELICASE HRQ1"/>
    <property type="match status" value="1"/>
</dbReference>
<dbReference type="SMART" id="SM00487">
    <property type="entry name" value="DEXDc"/>
    <property type="match status" value="2"/>
</dbReference>
<dbReference type="PROSITE" id="PS51194">
    <property type="entry name" value="HELICASE_CTER"/>
    <property type="match status" value="1"/>
</dbReference>
<reference evidence="6 7" key="2">
    <citation type="journal article" date="2012" name="PLoS Pathog.">
        <title>Diverse lifestyles and strategies of plant pathogenesis encoded in the genomes of eighteen Dothideomycetes fungi.</title>
        <authorList>
            <person name="Ohm R.A."/>
            <person name="Feau N."/>
            <person name="Henrissat B."/>
            <person name="Schoch C.L."/>
            <person name="Horwitz B.A."/>
            <person name="Barry K.W."/>
            <person name="Condon B.J."/>
            <person name="Copeland A.C."/>
            <person name="Dhillon B."/>
            <person name="Glaser F."/>
            <person name="Hesse C.N."/>
            <person name="Kosti I."/>
            <person name="LaButti K."/>
            <person name="Lindquist E.A."/>
            <person name="Lucas S."/>
            <person name="Salamov A.A."/>
            <person name="Bradshaw R.E."/>
            <person name="Ciuffetti L."/>
            <person name="Hamelin R.C."/>
            <person name="Kema G.H.J."/>
            <person name="Lawrence C."/>
            <person name="Scott J.A."/>
            <person name="Spatafora J.W."/>
            <person name="Turgeon B.G."/>
            <person name="de Wit P.J.G.M."/>
            <person name="Zhong S."/>
            <person name="Goodwin S.B."/>
            <person name="Grigoriev I.V."/>
        </authorList>
    </citation>
    <scope>NUCLEOTIDE SEQUENCE [LARGE SCALE GENOMIC DNA]</scope>
    <source>
        <strain evidence="7">NZE10 / CBS 128990</strain>
    </source>
</reference>
<dbReference type="InterPro" id="IPR018973">
    <property type="entry name" value="MZB"/>
</dbReference>
<dbReference type="GO" id="GO:0003676">
    <property type="term" value="F:nucleic acid binding"/>
    <property type="evidence" value="ECO:0007669"/>
    <property type="project" value="InterPro"/>
</dbReference>
<evidence type="ECO:0000313" key="7">
    <source>
        <dbReference type="Proteomes" id="UP000016933"/>
    </source>
</evidence>
<name>N1PJU3_DOTSN</name>
<feature type="region of interest" description="Disordered" evidence="3">
    <location>
        <begin position="1"/>
        <end position="75"/>
    </location>
</feature>
<dbReference type="OrthoDB" id="18781at2759"/>
<dbReference type="PANTHER" id="PTHR47957:SF3">
    <property type="entry name" value="ATP-DEPENDENT HELICASE HRQ1"/>
    <property type="match status" value="1"/>
</dbReference>
<gene>
    <name evidence="6" type="ORF">DOTSEDRAFT_79760</name>
</gene>
<dbReference type="GO" id="GO:0006289">
    <property type="term" value="P:nucleotide-excision repair"/>
    <property type="evidence" value="ECO:0007669"/>
    <property type="project" value="TreeGrafter"/>
</dbReference>
<feature type="compositionally biased region" description="Polar residues" evidence="3">
    <location>
        <begin position="282"/>
        <end position="302"/>
    </location>
</feature>
<dbReference type="GO" id="GO:0036297">
    <property type="term" value="P:interstrand cross-link repair"/>
    <property type="evidence" value="ECO:0007669"/>
    <property type="project" value="TreeGrafter"/>
</dbReference>
<dbReference type="SUPFAM" id="SSF52540">
    <property type="entry name" value="P-loop containing nucleoside triphosphate hydrolases"/>
    <property type="match status" value="2"/>
</dbReference>
<dbReference type="SMART" id="SM00490">
    <property type="entry name" value="HELICc"/>
    <property type="match status" value="1"/>
</dbReference>
<dbReference type="HOGENOM" id="CLU_000809_1_0_1"/>
<keyword evidence="2" id="KW-0067">ATP-binding</keyword>
<dbReference type="eggNOG" id="KOG4150">
    <property type="taxonomic scope" value="Eukaryota"/>
</dbReference>
<accession>N1PJU3</accession>
<dbReference type="Gene3D" id="3.40.50.300">
    <property type="entry name" value="P-loop containing nucleotide triphosphate hydrolases"/>
    <property type="match status" value="3"/>
</dbReference>
<dbReference type="Pfam" id="PF00270">
    <property type="entry name" value="DEAD"/>
    <property type="match status" value="2"/>
</dbReference>
<feature type="compositionally biased region" description="Low complexity" evidence="3">
    <location>
        <begin position="34"/>
        <end position="44"/>
    </location>
</feature>
<evidence type="ECO:0000256" key="3">
    <source>
        <dbReference type="SAM" id="MobiDB-lite"/>
    </source>
</evidence>
<dbReference type="GO" id="GO:0005634">
    <property type="term" value="C:nucleus"/>
    <property type="evidence" value="ECO:0007669"/>
    <property type="project" value="TreeGrafter"/>
</dbReference>
<feature type="domain" description="Helicase ATP-binding" evidence="4">
    <location>
        <begin position="376"/>
        <end position="559"/>
    </location>
</feature>
<dbReference type="EMBL" id="KB446539">
    <property type="protein sequence ID" value="EME43777.1"/>
    <property type="molecule type" value="Genomic_DNA"/>
</dbReference>
<keyword evidence="7" id="KW-1185">Reference proteome</keyword>
<evidence type="ECO:0000259" key="4">
    <source>
        <dbReference type="PROSITE" id="PS51192"/>
    </source>
</evidence>
<dbReference type="InterPro" id="IPR027417">
    <property type="entry name" value="P-loop_NTPase"/>
</dbReference>
<protein>
    <recommendedName>
        <fullName evidence="8">DEAD/DEAH box helicase</fullName>
    </recommendedName>
</protein>
<dbReference type="PROSITE" id="PS51192">
    <property type="entry name" value="HELICASE_ATP_BIND_1"/>
    <property type="match status" value="2"/>
</dbReference>
<feature type="region of interest" description="Disordered" evidence="3">
    <location>
        <begin position="281"/>
        <end position="304"/>
    </location>
</feature>
<dbReference type="Pfam" id="PF00271">
    <property type="entry name" value="Helicase_C"/>
    <property type="match status" value="1"/>
</dbReference>
<evidence type="ECO:0000259" key="5">
    <source>
        <dbReference type="PROSITE" id="PS51194"/>
    </source>
</evidence>
<sequence>MVKLQAATDRPPEIVRKPKRKRQTPAPQDEDTNNDSTTDNAATTVPTKTHDGGKKPRRSKKNAEAPTLQRNNSSTVVESSIPWPAEFTQLAQVHRALNLVYTFCCTRKHFATTLENLRSTVEANLKRELKNEDIAKIKLLIPLAVNFLYVDETLLEIQLMGEEDLRGKKAAGDMFMDSPAEVRNVKEGLGKEEHQDVLFFEFVDGELRRQVADPITGEPINAYQKIRKEDLKMPVFSQKTLMKLIDKRNVKFTSAINTWLNECAEKGVDPVQRVEDEHKQYLPQTPQSRQGTPPELSKSTLPASIPEDRKQIPEIIEELKGLEWYTGQIVPDGHRVFDPQQPVYGELNFPLSQDLVDAMYNTKGITSLYSHQAEAINALQEGQDVIVSTSTSSGKSLIYQLPVLHTLETEPQIRAMYIFPTKALAQDQRRSLKSMLSYMTDLSDVVCETFDGDTSFPDRNYIRDEARIIFTNPDMLHLTILPQEEAWRTFLKNLRYVVMDELHVYNGLFGAHVALIMRRLRRICAAVGNRNVKFISCSATVANPEEHMRTIFGIEDVKLVDFDGSPCGRKEFLCWNTPYKDPADPTSGRGDSFIETARLFCQLVLRGQIPEIIEELKGLEWYTGQIVPDGHRVFDPQQPVYGELNFPLSQDLVDAMYNTKGITSLYSHQAEAINALQEGQDVIVSTSTSSGKSLIYQLPVLHTLETEPQIRAMYIFPTKALAQDQRRSLKSMLSYMTDLSDVVCETFDGDTSFPDRNYIRDEARIIFTNPDMLHLTILPQEEAWRTFLKNLRYVVMDELHVYNGLFGAHVALIMRRLRRICAAVGNRNVKFISCSATVANPEEHMRTIFGIEDVKLVDFDGSPCGRKEFLCWNTPYKDPADPTSGRGDSFIETARLFCQLVLRGVRVICFCRIRKFCEILTTAIKNELNALGRAEVMNRVMAYRGGYTPQDRRRIEKEMFEGKLVGIIGTSALELGVDIGSLDCVISHGFPYTIANLRQQSGRAGRRNKDSLSVLVGNSFPTDQYFMANPNEIFTRPNCELSVDLTNVLVLEGHIQCAAYEMPISADEDDKWFSKQLPEICSERLRKDDLGFYHPADRFLPYPSRTVAIRDTEDDHFAIVDMTNGRNVVLEELETSRAFFTIYEGGIHIHQGNKYLVKHVDTERMIAKVEFVKVDWITQQRDYTDIDPVETEAIRRIPDSMSRAFFGTIKIHQNVFGFFKLDKKNRILDAVQVDNPPIIIFSKGMWLDVPKQAVEILNSRRLNVAAGIHAAEHALLSLMPNFVISMPGDVKTECKVAIKEFAKKESKRKRPARLTFYDDKGGQHGSGIAAKAFEFIDLLLHQAHDRVEACHCLEGCLECCCAERCKEANQVMSKAGCEVILKALLNKEIDVDNLPWGPEDERVPAGIETVILADEVRPRAGRQVEVIEVKREGGGSRRVVVGEEGNIIEETNGDEVVVIKDEPED</sequence>
<feature type="domain" description="Helicase C-terminal" evidence="5">
    <location>
        <begin position="896"/>
        <end position="1049"/>
    </location>
</feature>
<evidence type="ECO:0000256" key="1">
    <source>
        <dbReference type="ARBA" id="ARBA00022741"/>
    </source>
</evidence>
<keyword evidence="1" id="KW-0547">Nucleotide-binding</keyword>
<organism evidence="6 7">
    <name type="scientific">Dothistroma septosporum (strain NZE10 / CBS 128990)</name>
    <name type="common">Red band needle blight fungus</name>
    <name type="synonym">Mycosphaerella pini</name>
    <dbReference type="NCBI Taxonomy" id="675120"/>
    <lineage>
        <taxon>Eukaryota</taxon>
        <taxon>Fungi</taxon>
        <taxon>Dikarya</taxon>
        <taxon>Ascomycota</taxon>
        <taxon>Pezizomycotina</taxon>
        <taxon>Dothideomycetes</taxon>
        <taxon>Dothideomycetidae</taxon>
        <taxon>Mycosphaerellales</taxon>
        <taxon>Mycosphaerellaceae</taxon>
        <taxon>Dothistroma</taxon>
    </lineage>
</organism>
<dbReference type="CDD" id="cd18797">
    <property type="entry name" value="SF2_C_Hrq"/>
    <property type="match status" value="1"/>
</dbReference>
<dbReference type="GO" id="GO:0043138">
    <property type="term" value="F:3'-5' DNA helicase activity"/>
    <property type="evidence" value="ECO:0007669"/>
    <property type="project" value="TreeGrafter"/>
</dbReference>
<feature type="domain" description="Helicase ATP-binding" evidence="4">
    <location>
        <begin position="673"/>
        <end position="856"/>
    </location>
</feature>
<dbReference type="OMA" id="AAEHVIM"/>
<dbReference type="Pfam" id="PF09369">
    <property type="entry name" value="MZB"/>
    <property type="match status" value="1"/>
</dbReference>
<dbReference type="Proteomes" id="UP000016933">
    <property type="component" value="Unassembled WGS sequence"/>
</dbReference>
<dbReference type="InterPro" id="IPR055227">
    <property type="entry name" value="HRQ1_WHD"/>
</dbReference>
<dbReference type="CDD" id="cd17923">
    <property type="entry name" value="DEXHc_Hrq1-like"/>
    <property type="match status" value="2"/>
</dbReference>